<protein>
    <submittedName>
        <fullName evidence="1">Uncharacterized protein</fullName>
    </submittedName>
</protein>
<sequence>MGHGCDALLFCSLSAWLLPACDVRDSATRSPLARAHSIAGQQIAPPVHAFCREDRSR</sequence>
<organism evidence="1 2">
    <name type="scientific">Xanthomonas citri pv. citri</name>
    <dbReference type="NCBI Taxonomy" id="611301"/>
    <lineage>
        <taxon>Bacteria</taxon>
        <taxon>Pseudomonadati</taxon>
        <taxon>Pseudomonadota</taxon>
        <taxon>Gammaproteobacteria</taxon>
        <taxon>Lysobacterales</taxon>
        <taxon>Lysobacteraceae</taxon>
        <taxon>Xanthomonas</taxon>
    </lineage>
</organism>
<keyword evidence="2" id="KW-1185">Reference proteome</keyword>
<dbReference type="AlphaFoldDB" id="A0A0U5GC06"/>
<dbReference type="EMBL" id="CCXZ01000159">
    <property type="protein sequence ID" value="CEG17547.1"/>
    <property type="molecule type" value="Genomic_DNA"/>
</dbReference>
<reference evidence="1 2" key="1">
    <citation type="submission" date="2014-09" db="EMBL/GenBank/DDBJ databases">
        <authorList>
            <person name="Regsiter A."/>
        </authorList>
    </citation>
    <scope>NUCLEOTIDE SEQUENCE [LARGE SCALE GENOMIC DNA]</scope>
</reference>
<dbReference type="Proteomes" id="UP000052230">
    <property type="component" value="Unassembled WGS sequence"/>
</dbReference>
<gene>
    <name evidence="1" type="ORF">XAC3562_630009</name>
</gene>
<evidence type="ECO:0000313" key="1">
    <source>
        <dbReference type="EMBL" id="CEG17547.1"/>
    </source>
</evidence>
<name>A0A0U5GC06_XANCI</name>
<accession>A0A0U5GC06</accession>
<comment type="caution">
    <text evidence="1">The sequence shown here is derived from an EMBL/GenBank/DDBJ whole genome shotgun (WGS) entry which is preliminary data.</text>
</comment>
<proteinExistence type="predicted"/>
<evidence type="ECO:0000313" key="2">
    <source>
        <dbReference type="Proteomes" id="UP000052230"/>
    </source>
</evidence>